<dbReference type="Gene3D" id="1.10.10.10">
    <property type="entry name" value="Winged helix-like DNA-binding domain superfamily/Winged helix DNA-binding domain"/>
    <property type="match status" value="1"/>
</dbReference>
<dbReference type="GO" id="GO:0016567">
    <property type="term" value="P:protein ubiquitination"/>
    <property type="evidence" value="ECO:0007669"/>
    <property type="project" value="UniProtKB-UniPathway"/>
</dbReference>
<reference evidence="14 15" key="1">
    <citation type="journal article" date="2020" name="Nat. Food">
        <title>A phased Vanilla planifolia genome enables genetic improvement of flavour and production.</title>
        <authorList>
            <person name="Hasing T."/>
            <person name="Tang H."/>
            <person name="Brym M."/>
            <person name="Khazi F."/>
            <person name="Huang T."/>
            <person name="Chambers A.H."/>
        </authorList>
    </citation>
    <scope>NUCLEOTIDE SEQUENCE [LARGE SCALE GENOMIC DNA]</scope>
    <source>
        <tissue evidence="14">Leaf</tissue>
    </source>
</reference>
<gene>
    <name evidence="14" type="ORF">HPP92_028466</name>
</gene>
<keyword evidence="15" id="KW-1185">Reference proteome</keyword>
<evidence type="ECO:0000256" key="8">
    <source>
        <dbReference type="ARBA" id="ARBA00023016"/>
    </source>
</evidence>
<dbReference type="EMBL" id="JADCNL010000488">
    <property type="protein sequence ID" value="KAG0447240.1"/>
    <property type="molecule type" value="Genomic_DNA"/>
</dbReference>
<evidence type="ECO:0000256" key="11">
    <source>
        <dbReference type="ARBA" id="ARBA00023242"/>
    </source>
</evidence>
<dbReference type="PANTHER" id="PTHR31060:SF32">
    <property type="entry name" value="BTB_POZ DOMAIN PLANT PROTEIN"/>
    <property type="match status" value="1"/>
</dbReference>
<dbReference type="UniPathway" id="UPA00143"/>
<organism evidence="14 15">
    <name type="scientific">Vanilla planifolia</name>
    <name type="common">Vanilla</name>
    <dbReference type="NCBI Taxonomy" id="51239"/>
    <lineage>
        <taxon>Eukaryota</taxon>
        <taxon>Viridiplantae</taxon>
        <taxon>Streptophyta</taxon>
        <taxon>Embryophyta</taxon>
        <taxon>Tracheophyta</taxon>
        <taxon>Spermatophyta</taxon>
        <taxon>Magnoliopsida</taxon>
        <taxon>Liliopsida</taxon>
        <taxon>Asparagales</taxon>
        <taxon>Orchidaceae</taxon>
        <taxon>Vanilloideae</taxon>
        <taxon>Vanilleae</taxon>
        <taxon>Vanilla</taxon>
    </lineage>
</organism>
<dbReference type="PRINTS" id="PR00056">
    <property type="entry name" value="HSFDOMAIN"/>
</dbReference>
<evidence type="ECO:0000256" key="9">
    <source>
        <dbReference type="ARBA" id="ARBA00023125"/>
    </source>
</evidence>
<feature type="domain" description="BTB" evidence="13">
    <location>
        <begin position="490"/>
        <end position="558"/>
    </location>
</feature>
<protein>
    <recommendedName>
        <fullName evidence="13">BTB domain-containing protein</fullName>
    </recommendedName>
</protein>
<dbReference type="InterPro" id="IPR036388">
    <property type="entry name" value="WH-like_DNA-bd_sf"/>
</dbReference>
<dbReference type="AlphaFoldDB" id="A0A835P7E9"/>
<evidence type="ECO:0000256" key="2">
    <source>
        <dbReference type="ARBA" id="ARBA00004123"/>
    </source>
</evidence>
<dbReference type="InterPro" id="IPR000210">
    <property type="entry name" value="BTB/POZ_dom"/>
</dbReference>
<dbReference type="Proteomes" id="UP000636800">
    <property type="component" value="Unassembled WGS sequence"/>
</dbReference>
<dbReference type="PANTHER" id="PTHR31060">
    <property type="entry name" value="OSJNBA0011J08.25 PROTEIN-RELATED"/>
    <property type="match status" value="1"/>
</dbReference>
<comment type="pathway">
    <text evidence="3">Protein modification; protein ubiquitination.</text>
</comment>
<keyword evidence="5" id="KW-0597">Phosphoprotein</keyword>
<dbReference type="PROSITE" id="PS00434">
    <property type="entry name" value="HSF_DOMAIN"/>
    <property type="match status" value="1"/>
</dbReference>
<accession>A0A835P7E9</accession>
<keyword evidence="8" id="KW-0346">Stress response</keyword>
<dbReference type="GO" id="GO:0003700">
    <property type="term" value="F:DNA-binding transcription factor activity"/>
    <property type="evidence" value="ECO:0007669"/>
    <property type="project" value="InterPro"/>
</dbReference>
<keyword evidence="9" id="KW-0238">DNA-binding</keyword>
<evidence type="ECO:0000256" key="7">
    <source>
        <dbReference type="ARBA" id="ARBA00023015"/>
    </source>
</evidence>
<dbReference type="CDD" id="cd18186">
    <property type="entry name" value="BTB_POZ_ZBTB_KLHL-like"/>
    <property type="match status" value="1"/>
</dbReference>
<dbReference type="SUPFAM" id="SSF46785">
    <property type="entry name" value="Winged helix' DNA-binding domain"/>
    <property type="match status" value="1"/>
</dbReference>
<sequence>MCIYHVHDVGLPAPEDHSLHQPQGDRICCSKENWSFPVYCQSKGLHVLPRGGTDSWQRINHGIELQQQKMWVSLLEPSCASTQSIFGCLGSMQKPMTASRLVLNRALKLSQIPSRVLLHKGNTITHQPSQGYCYFSRRIASFHVPWKRGEERRGKDRVNDILSCFVEEGEEAMAFLVESCGEMVVSPESHKQVPAPFLTKTYTLVDDPSTNHIVSWGEDSTTFVVWRPPEFARDILPNYFKHNNFSSFVRQLNTYGFRKIVADRWEFANEFFRKGGRNLLCQIQRRKTHQIPQLYQHQQHISSHTAFDSQEEISSWNEPPMLPPTGDANTFISALSEDNERLRRNNSYLLSELTHMKKLYHEIISFIQTHVNQRPCRLLEFDPSENPIISHPQLHFSTTDSGKLTQDLNDTPFPTFPLPATDHLPLSPQSFSSFGHRSPETPPATLLEMISSEDHPQCSLVATDQRERRLRVQDRIGSVIAGEGLNWGPADVKLSVSSADEFRVSIGVHSRVLAARSRFFEEKLGRRGGVVEICECNDVEVYVDVIAMMYCGDIRRRLSGESARRVLGLLKVSAAITFDAGVAACLERLEAIPWSEDEEVEIVSVLRQLHLGEPAAEVLQRVLVESSYSSRADAIFLRLFWPAREFADHVDVSKGTLYHLCHECLNSLLLCLSEAASAGDCHGRDRGILIADIARQADNLHWLLEILISKKMAEEFVTLWADQAELAGLHAKLSCIFRYEVSRITAWLCTAIGKGRFWCPTGHGLRCCAAAANTYEVVREVHEGDECPNMHKALEVWWRRAFVRRFAGVQDASQLQIVACEYPT</sequence>
<evidence type="ECO:0000313" key="14">
    <source>
        <dbReference type="EMBL" id="KAG0447240.1"/>
    </source>
</evidence>
<proteinExistence type="inferred from homology"/>
<dbReference type="InterPro" id="IPR011333">
    <property type="entry name" value="SKP1/BTB/POZ_sf"/>
</dbReference>
<comment type="similarity">
    <text evidence="12">Belongs to the HSF family.</text>
</comment>
<dbReference type="FunFam" id="1.10.10.10:FF:000037">
    <property type="entry name" value="Heat stress transcription factor B-4"/>
    <property type="match status" value="1"/>
</dbReference>
<evidence type="ECO:0000259" key="13">
    <source>
        <dbReference type="PROSITE" id="PS50097"/>
    </source>
</evidence>
<evidence type="ECO:0000256" key="6">
    <source>
        <dbReference type="ARBA" id="ARBA00022786"/>
    </source>
</evidence>
<keyword evidence="7" id="KW-0805">Transcription regulation</keyword>
<dbReference type="InterPro" id="IPR036390">
    <property type="entry name" value="WH_DNA-bd_sf"/>
</dbReference>
<keyword evidence="10" id="KW-0804">Transcription</keyword>
<evidence type="ECO:0000256" key="4">
    <source>
        <dbReference type="ARBA" id="ARBA00011233"/>
    </source>
</evidence>
<dbReference type="Gene3D" id="3.30.710.10">
    <property type="entry name" value="Potassium Channel Kv1.1, Chain A"/>
    <property type="match status" value="1"/>
</dbReference>
<evidence type="ECO:0000256" key="5">
    <source>
        <dbReference type="ARBA" id="ARBA00022553"/>
    </source>
</evidence>
<evidence type="ECO:0000256" key="12">
    <source>
        <dbReference type="RuleBase" id="RU004020"/>
    </source>
</evidence>
<dbReference type="InterPro" id="IPR038920">
    <property type="entry name" value="At3g05675-like"/>
</dbReference>
<name>A0A835P7E9_VANPL</name>
<evidence type="ECO:0000256" key="3">
    <source>
        <dbReference type="ARBA" id="ARBA00004906"/>
    </source>
</evidence>
<comment type="caution">
    <text evidence="14">The sequence shown here is derived from an EMBL/GenBank/DDBJ whole genome shotgun (WGS) entry which is preliminary data.</text>
</comment>
<keyword evidence="11" id="KW-0539">Nucleus</keyword>
<dbReference type="InterPro" id="IPR058039">
    <property type="entry name" value="At3g05675-like_ankyrin"/>
</dbReference>
<dbReference type="OrthoDB" id="2014231at2759"/>
<comment type="subcellular location">
    <subcellularLocation>
        <location evidence="2">Nucleus</location>
    </subcellularLocation>
</comment>
<dbReference type="Pfam" id="PF25553">
    <property type="entry name" value="BTB-POZ_ANK-like"/>
    <property type="match status" value="1"/>
</dbReference>
<dbReference type="InterPro" id="IPR000232">
    <property type="entry name" value="HSF_DNA-bd"/>
</dbReference>
<dbReference type="SMART" id="SM00415">
    <property type="entry name" value="HSF"/>
    <property type="match status" value="1"/>
</dbReference>
<evidence type="ECO:0000313" key="15">
    <source>
        <dbReference type="Proteomes" id="UP000636800"/>
    </source>
</evidence>
<dbReference type="GO" id="GO:0005634">
    <property type="term" value="C:nucleus"/>
    <property type="evidence" value="ECO:0007669"/>
    <property type="project" value="UniProtKB-SubCell"/>
</dbReference>
<comment type="function">
    <text evidence="1">May act as a substrate-specific adapter of an E3 ubiquitin-protein ligase complex (CUL3-RBX1-BTB) which mediates the ubiquitination and subsequent proteasomal degradation of target proteins.</text>
</comment>
<keyword evidence="6" id="KW-0833">Ubl conjugation pathway</keyword>
<dbReference type="PROSITE" id="PS50097">
    <property type="entry name" value="BTB"/>
    <property type="match status" value="1"/>
</dbReference>
<evidence type="ECO:0000256" key="10">
    <source>
        <dbReference type="ARBA" id="ARBA00023163"/>
    </source>
</evidence>
<evidence type="ECO:0000256" key="1">
    <source>
        <dbReference type="ARBA" id="ARBA00002668"/>
    </source>
</evidence>
<dbReference type="GO" id="GO:0043565">
    <property type="term" value="F:sequence-specific DNA binding"/>
    <property type="evidence" value="ECO:0007669"/>
    <property type="project" value="InterPro"/>
</dbReference>
<dbReference type="Pfam" id="PF00447">
    <property type="entry name" value="HSF_DNA-bind"/>
    <property type="match status" value="1"/>
</dbReference>
<comment type="subunit">
    <text evidence="4">Homotrimer.</text>
</comment>